<proteinExistence type="predicted"/>
<dbReference type="PANTHER" id="PTHR46401">
    <property type="entry name" value="GLYCOSYLTRANSFERASE WBBK-RELATED"/>
    <property type="match status" value="1"/>
</dbReference>
<dbReference type="RefSeq" id="WP_192461910.1">
    <property type="nucleotide sequence ID" value="NZ_JACYFJ010000002.1"/>
</dbReference>
<reference evidence="3" key="1">
    <citation type="journal article" date="2019" name="Int. J. Syst. Evol. Microbiol.">
        <title>The Global Catalogue of Microorganisms (GCM) 10K type strain sequencing project: providing services to taxonomists for standard genome sequencing and annotation.</title>
        <authorList>
            <consortium name="The Broad Institute Genomics Platform"/>
            <consortium name="The Broad Institute Genome Sequencing Center for Infectious Disease"/>
            <person name="Wu L."/>
            <person name="Ma J."/>
        </authorList>
    </citation>
    <scope>NUCLEOTIDE SEQUENCE [LARGE SCALE GENOMIC DNA]</scope>
    <source>
        <strain evidence="3">CECT 7477</strain>
    </source>
</reference>
<gene>
    <name evidence="2" type="ORF">ACFOUT_15050</name>
</gene>
<keyword evidence="3" id="KW-1185">Reference proteome</keyword>
<dbReference type="Pfam" id="PF13692">
    <property type="entry name" value="Glyco_trans_1_4"/>
    <property type="match status" value="1"/>
</dbReference>
<dbReference type="Gene3D" id="3.40.50.2000">
    <property type="entry name" value="Glycogen Phosphorylase B"/>
    <property type="match status" value="1"/>
</dbReference>
<dbReference type="Proteomes" id="UP001595814">
    <property type="component" value="Unassembled WGS sequence"/>
</dbReference>
<keyword evidence="1 2" id="KW-0808">Transferase</keyword>
<name>A0ABV8JW22_9FLAO</name>
<dbReference type="PANTHER" id="PTHR46401:SF2">
    <property type="entry name" value="GLYCOSYLTRANSFERASE WBBK-RELATED"/>
    <property type="match status" value="1"/>
</dbReference>
<dbReference type="EC" id="2.4.-.-" evidence="2"/>
<dbReference type="SUPFAM" id="SSF53756">
    <property type="entry name" value="UDP-Glycosyltransferase/glycogen phosphorylase"/>
    <property type="match status" value="1"/>
</dbReference>
<evidence type="ECO:0000313" key="2">
    <source>
        <dbReference type="EMBL" id="MFC4097207.1"/>
    </source>
</evidence>
<organism evidence="2 3">
    <name type="scientific">Euzebyella saccharophila</name>
    <dbReference type="NCBI Taxonomy" id="679664"/>
    <lineage>
        <taxon>Bacteria</taxon>
        <taxon>Pseudomonadati</taxon>
        <taxon>Bacteroidota</taxon>
        <taxon>Flavobacteriia</taxon>
        <taxon>Flavobacteriales</taxon>
        <taxon>Flavobacteriaceae</taxon>
        <taxon>Euzebyella</taxon>
    </lineage>
</organism>
<comment type="caution">
    <text evidence="2">The sequence shown here is derived from an EMBL/GenBank/DDBJ whole genome shotgun (WGS) entry which is preliminary data.</text>
</comment>
<protein>
    <submittedName>
        <fullName evidence="2">Glycosyltransferase</fullName>
        <ecNumber evidence="2">2.4.-.-</ecNumber>
    </submittedName>
</protein>
<sequence length="407" mass="46554">MKLAIVTAYPPSEADLAFYGLQLVKHFRNHPKVEEILLITDRSTNKKIELSPEGSPVTIEQCWSYNGWSNFIKVTQHVLRFKPDAVFFNLGKHTFGNKQIPAAMGFMIPLFSRITGVASISLIHSLPQPFKAYKGYLPSLGRNKNKEYGRNLSKMILASDIVATNTNKMTKILREDLKAKNITKMPYGSFETFKEPDYRIAGNKKQILVFGTFGTQKKLEVFLEAIQRIRARNLELNLEVVVAGNDSKEVPGYMRRIEENHKYMKQLTFLHDTHETQFPKLIEESALVVLPYSQDTEKLKDIHMTATKGKAVVLPYFDGLNAAVEERNYRAEVYTPDCPESLSEAIENVLVYNSYRIHLGMANFKAAIANPIEEVIEQYIEYFEAIKRAKMENTKVLFPMPEEINDN</sequence>
<accession>A0ABV8JW22</accession>
<evidence type="ECO:0000256" key="1">
    <source>
        <dbReference type="ARBA" id="ARBA00022679"/>
    </source>
</evidence>
<dbReference type="EMBL" id="JBHSAW010000010">
    <property type="protein sequence ID" value="MFC4097207.1"/>
    <property type="molecule type" value="Genomic_DNA"/>
</dbReference>
<evidence type="ECO:0000313" key="3">
    <source>
        <dbReference type="Proteomes" id="UP001595814"/>
    </source>
</evidence>
<keyword evidence="2" id="KW-0328">Glycosyltransferase</keyword>
<dbReference type="GO" id="GO:0016757">
    <property type="term" value="F:glycosyltransferase activity"/>
    <property type="evidence" value="ECO:0007669"/>
    <property type="project" value="UniProtKB-KW"/>
</dbReference>